<evidence type="ECO:0000313" key="10">
    <source>
        <dbReference type="Proteomes" id="UP000012174"/>
    </source>
</evidence>
<evidence type="ECO:0000256" key="3">
    <source>
        <dbReference type="ARBA" id="ARBA00012180"/>
    </source>
</evidence>
<dbReference type="OrthoDB" id="407198at2759"/>
<evidence type="ECO:0000256" key="5">
    <source>
        <dbReference type="ARBA" id="ARBA00022723"/>
    </source>
</evidence>
<keyword evidence="10" id="KW-1185">Reference proteome</keyword>
<proteinExistence type="inferred from homology"/>
<evidence type="ECO:0000256" key="4">
    <source>
        <dbReference type="ARBA" id="ARBA00022722"/>
    </source>
</evidence>
<gene>
    <name evidence="9" type="ORF">UCREL1_109</name>
</gene>
<keyword evidence="4" id="KW-0540">Nuclease</keyword>
<dbReference type="EC" id="3.1.26.4" evidence="3"/>
<reference evidence="10" key="1">
    <citation type="journal article" date="2013" name="Genome Announc.">
        <title>Draft genome sequence of the grapevine dieback fungus Eutypa lata UCR-EL1.</title>
        <authorList>
            <person name="Blanco-Ulate B."/>
            <person name="Rolshausen P.E."/>
            <person name="Cantu D."/>
        </authorList>
    </citation>
    <scope>NUCLEOTIDE SEQUENCE [LARGE SCALE GENOMIC DNA]</scope>
    <source>
        <strain evidence="10">UCR-EL1</strain>
    </source>
</reference>
<comment type="catalytic activity">
    <reaction evidence="1">
        <text>Endonucleolytic cleavage to 5'-phosphomonoester.</text>
        <dbReference type="EC" id="3.1.26.4"/>
    </reaction>
</comment>
<evidence type="ECO:0000256" key="2">
    <source>
        <dbReference type="ARBA" id="ARBA00005300"/>
    </source>
</evidence>
<dbReference type="EMBL" id="KB705371">
    <property type="protein sequence ID" value="EMR72838.1"/>
    <property type="molecule type" value="Genomic_DNA"/>
</dbReference>
<dbReference type="Proteomes" id="UP000012174">
    <property type="component" value="Unassembled WGS sequence"/>
</dbReference>
<dbReference type="InterPro" id="IPR036397">
    <property type="entry name" value="RNaseH_sf"/>
</dbReference>
<keyword evidence="6" id="KW-0255">Endonuclease</keyword>
<dbReference type="eggNOG" id="ENOG502SF1I">
    <property type="taxonomic scope" value="Eukaryota"/>
</dbReference>
<dbReference type="PROSITE" id="PS50879">
    <property type="entry name" value="RNASE_H_1"/>
    <property type="match status" value="1"/>
</dbReference>
<comment type="similarity">
    <text evidence="2">Belongs to the RNase H family.</text>
</comment>
<dbReference type="PANTHER" id="PTHR10642:SF26">
    <property type="entry name" value="RIBONUCLEASE H1"/>
    <property type="match status" value="1"/>
</dbReference>
<dbReference type="SUPFAM" id="SSF53098">
    <property type="entry name" value="Ribonuclease H-like"/>
    <property type="match status" value="1"/>
</dbReference>
<dbReference type="InterPro" id="IPR002156">
    <property type="entry name" value="RNaseH_domain"/>
</dbReference>
<dbReference type="KEGG" id="ela:UCREL1_109"/>
<name>M7T7G2_EUTLA</name>
<dbReference type="HOGENOM" id="CLU_1517864_0_0_1"/>
<organism evidence="9 10">
    <name type="scientific">Eutypa lata (strain UCR-EL1)</name>
    <name type="common">Grapevine dieback disease fungus</name>
    <name type="synonym">Eutypa armeniacae</name>
    <dbReference type="NCBI Taxonomy" id="1287681"/>
    <lineage>
        <taxon>Eukaryota</taxon>
        <taxon>Fungi</taxon>
        <taxon>Dikarya</taxon>
        <taxon>Ascomycota</taxon>
        <taxon>Pezizomycotina</taxon>
        <taxon>Sordariomycetes</taxon>
        <taxon>Xylariomycetidae</taxon>
        <taxon>Xylariales</taxon>
        <taxon>Diatrypaceae</taxon>
        <taxon>Eutypa</taxon>
    </lineage>
</organism>
<dbReference type="InterPro" id="IPR050092">
    <property type="entry name" value="RNase_H"/>
</dbReference>
<evidence type="ECO:0000256" key="7">
    <source>
        <dbReference type="ARBA" id="ARBA00022801"/>
    </source>
</evidence>
<feature type="domain" description="RNase H type-1" evidence="8">
    <location>
        <begin position="1"/>
        <end position="135"/>
    </location>
</feature>
<evidence type="ECO:0000256" key="6">
    <source>
        <dbReference type="ARBA" id="ARBA00022759"/>
    </source>
</evidence>
<dbReference type="PANTHER" id="PTHR10642">
    <property type="entry name" value="RIBONUCLEASE H1"/>
    <property type="match status" value="1"/>
</dbReference>
<dbReference type="Gene3D" id="3.30.420.10">
    <property type="entry name" value="Ribonuclease H-like superfamily/Ribonuclease H"/>
    <property type="match status" value="1"/>
</dbReference>
<dbReference type="STRING" id="1287681.M7T7G2"/>
<dbReference type="GO" id="GO:0046872">
    <property type="term" value="F:metal ion binding"/>
    <property type="evidence" value="ECO:0007669"/>
    <property type="project" value="UniProtKB-KW"/>
</dbReference>
<dbReference type="GO" id="GO:0004523">
    <property type="term" value="F:RNA-DNA hybrid ribonuclease activity"/>
    <property type="evidence" value="ECO:0007669"/>
    <property type="project" value="UniProtKB-EC"/>
</dbReference>
<dbReference type="GO" id="GO:0043137">
    <property type="term" value="P:DNA replication, removal of RNA primer"/>
    <property type="evidence" value="ECO:0007669"/>
    <property type="project" value="TreeGrafter"/>
</dbReference>
<accession>M7T7G2</accession>
<dbReference type="Pfam" id="PF00075">
    <property type="entry name" value="RNase_H"/>
    <property type="match status" value="1"/>
</dbReference>
<dbReference type="AlphaFoldDB" id="M7T7G2"/>
<evidence type="ECO:0000256" key="1">
    <source>
        <dbReference type="ARBA" id="ARBA00000077"/>
    </source>
</evidence>
<dbReference type="InterPro" id="IPR012337">
    <property type="entry name" value="RNaseH-like_sf"/>
</dbReference>
<protein>
    <recommendedName>
        <fullName evidence="3">ribonuclease H</fullName>
        <ecNumber evidence="3">3.1.26.4</ecNumber>
    </recommendedName>
</protein>
<evidence type="ECO:0000313" key="9">
    <source>
        <dbReference type="EMBL" id="EMR72838.1"/>
    </source>
</evidence>
<sequence>MAENFSPTESELLPLRDATSQRAELCAVLRTLELLRDQISYIWSRAVTAQKNLNRVIIKSDSDYMVQSMTRYINKWVENDYTNARGQPVHNQDLFKKIMAMIHKLDEEKNMKVLFWGVGRKYNQEADRLANAAFDADDILTWDHQQSMEKRVADYLKRNPLKVWSGSSIWPVPLVRF</sequence>
<evidence type="ECO:0000259" key="8">
    <source>
        <dbReference type="PROSITE" id="PS50879"/>
    </source>
</evidence>
<keyword evidence="5" id="KW-0479">Metal-binding</keyword>
<keyword evidence="7" id="KW-0378">Hydrolase</keyword>
<dbReference type="GO" id="GO:0003676">
    <property type="term" value="F:nucleic acid binding"/>
    <property type="evidence" value="ECO:0007669"/>
    <property type="project" value="InterPro"/>
</dbReference>